<evidence type="ECO:0000256" key="1">
    <source>
        <dbReference type="SAM" id="MobiDB-lite"/>
    </source>
</evidence>
<feature type="region of interest" description="Disordered" evidence="1">
    <location>
        <begin position="1"/>
        <end position="168"/>
    </location>
</feature>
<dbReference type="AlphaFoldDB" id="A0A3Q3B576"/>
<proteinExistence type="predicted"/>
<evidence type="ECO:0000313" key="2">
    <source>
        <dbReference type="Ensembl" id="ENSKMAP00000024186.1"/>
    </source>
</evidence>
<reference evidence="2" key="2">
    <citation type="submission" date="2025-09" db="UniProtKB">
        <authorList>
            <consortium name="Ensembl"/>
        </authorList>
    </citation>
    <scope>IDENTIFICATION</scope>
</reference>
<dbReference type="Proteomes" id="UP000264800">
    <property type="component" value="Unplaced"/>
</dbReference>
<dbReference type="Ensembl" id="ENSKMAT00000024491.1">
    <property type="protein sequence ID" value="ENSKMAP00000024186.1"/>
    <property type="gene ID" value="ENSKMAG00000017935.1"/>
</dbReference>
<reference evidence="2" key="1">
    <citation type="submission" date="2025-08" db="UniProtKB">
        <authorList>
            <consortium name="Ensembl"/>
        </authorList>
    </citation>
    <scope>IDENTIFICATION</scope>
</reference>
<accession>A0A3Q3B576</accession>
<feature type="compositionally biased region" description="Basic and acidic residues" evidence="1">
    <location>
        <begin position="37"/>
        <end position="70"/>
    </location>
</feature>
<feature type="compositionally biased region" description="Low complexity" evidence="1">
    <location>
        <begin position="149"/>
        <end position="161"/>
    </location>
</feature>
<feature type="compositionally biased region" description="Basic and acidic residues" evidence="1">
    <location>
        <begin position="78"/>
        <end position="108"/>
    </location>
</feature>
<protein>
    <submittedName>
        <fullName evidence="2">Uncharacterized protein</fullName>
    </submittedName>
</protein>
<name>A0A3Q3B576_KRYMA</name>
<sequence length="296" mass="34253">MEVASERSQVVVDEESQTLQRYDRPEESLKTITPHHISVDYKEPLKDLIPERVRTKHQTEKTPEQLKEDGQQSQSEPEAPRAPETKIRDQQSEKSKMLEGQKVDKDSKTLQQEVQSKTETVKDEYGQISSFSPETEQEQYERDQTEVKTSGYTTHTSTSTSRKQEPDHIQPILQDSDHIRPILQDSDHIRPILQDSDHIRPILQDSDHIRPILQESDHIRPTIQDSDHIQPILQESDHIRPILLQESDHIRSLLPQEQKAIKPEDQRIEAASEGLFFQEASRGTEGESVTEHMFLI</sequence>
<keyword evidence="3" id="KW-1185">Reference proteome</keyword>
<organism evidence="2 3">
    <name type="scientific">Kryptolebias marmoratus</name>
    <name type="common">Mangrove killifish</name>
    <name type="synonym">Rivulus marmoratus</name>
    <dbReference type="NCBI Taxonomy" id="37003"/>
    <lineage>
        <taxon>Eukaryota</taxon>
        <taxon>Metazoa</taxon>
        <taxon>Chordata</taxon>
        <taxon>Craniata</taxon>
        <taxon>Vertebrata</taxon>
        <taxon>Euteleostomi</taxon>
        <taxon>Actinopterygii</taxon>
        <taxon>Neopterygii</taxon>
        <taxon>Teleostei</taxon>
        <taxon>Neoteleostei</taxon>
        <taxon>Acanthomorphata</taxon>
        <taxon>Ovalentaria</taxon>
        <taxon>Atherinomorphae</taxon>
        <taxon>Cyprinodontiformes</taxon>
        <taxon>Rivulidae</taxon>
        <taxon>Kryptolebias</taxon>
    </lineage>
</organism>
<evidence type="ECO:0000313" key="3">
    <source>
        <dbReference type="Proteomes" id="UP000264800"/>
    </source>
</evidence>
<feature type="compositionally biased region" description="Polar residues" evidence="1">
    <location>
        <begin position="109"/>
        <end position="118"/>
    </location>
</feature>
<dbReference type="GeneTree" id="ENSGT01140000284086"/>